<evidence type="ECO:0000256" key="6">
    <source>
        <dbReference type="ARBA" id="ARBA00023146"/>
    </source>
</evidence>
<dbReference type="PANTHER" id="PTHR43382">
    <property type="entry name" value="PROLYL-TRNA SYNTHETASE"/>
    <property type="match status" value="1"/>
</dbReference>
<evidence type="ECO:0000313" key="12">
    <source>
        <dbReference type="Proteomes" id="UP000241769"/>
    </source>
</evidence>
<dbReference type="GO" id="GO:0004827">
    <property type="term" value="F:proline-tRNA ligase activity"/>
    <property type="evidence" value="ECO:0007669"/>
    <property type="project" value="UniProtKB-EC"/>
</dbReference>
<dbReference type="InParanoid" id="A0A2P6NWI1"/>
<dbReference type="InterPro" id="IPR033721">
    <property type="entry name" value="ProRS_core_arch_euk"/>
</dbReference>
<dbReference type="Proteomes" id="UP000241769">
    <property type="component" value="Unassembled WGS sequence"/>
</dbReference>
<evidence type="ECO:0000256" key="7">
    <source>
        <dbReference type="ARBA" id="ARBA00029731"/>
    </source>
</evidence>
<keyword evidence="4" id="KW-0067">ATP-binding</keyword>
<dbReference type="SMART" id="SM00946">
    <property type="entry name" value="ProRS-C_1"/>
    <property type="match status" value="1"/>
</dbReference>
<comment type="catalytic activity">
    <reaction evidence="8">
        <text>tRNA(Pro) + L-proline + ATP = L-prolyl-tRNA(Pro) + AMP + diphosphate</text>
        <dbReference type="Rhea" id="RHEA:14305"/>
        <dbReference type="Rhea" id="RHEA-COMP:9700"/>
        <dbReference type="Rhea" id="RHEA-COMP:9702"/>
        <dbReference type="ChEBI" id="CHEBI:30616"/>
        <dbReference type="ChEBI" id="CHEBI:33019"/>
        <dbReference type="ChEBI" id="CHEBI:60039"/>
        <dbReference type="ChEBI" id="CHEBI:78442"/>
        <dbReference type="ChEBI" id="CHEBI:78532"/>
        <dbReference type="ChEBI" id="CHEBI:456215"/>
        <dbReference type="EC" id="6.1.1.15"/>
    </reaction>
</comment>
<evidence type="ECO:0000259" key="10">
    <source>
        <dbReference type="PROSITE" id="PS50862"/>
    </source>
</evidence>
<dbReference type="Gene3D" id="3.40.50.800">
    <property type="entry name" value="Anticodon-binding domain"/>
    <property type="match status" value="1"/>
</dbReference>
<dbReference type="Pfam" id="PF00587">
    <property type="entry name" value="tRNA-synt_2b"/>
    <property type="match status" value="1"/>
</dbReference>
<keyword evidence="12" id="KW-1185">Reference proteome</keyword>
<evidence type="ECO:0000256" key="1">
    <source>
        <dbReference type="ARBA" id="ARBA00012831"/>
    </source>
</evidence>
<dbReference type="InterPro" id="IPR017449">
    <property type="entry name" value="Pro-tRNA_synth_II"/>
</dbReference>
<dbReference type="HAMAP" id="MF_01571">
    <property type="entry name" value="Pro_tRNA_synth_type3"/>
    <property type="match status" value="1"/>
</dbReference>
<dbReference type="SUPFAM" id="SSF64586">
    <property type="entry name" value="C-terminal domain of ProRS"/>
    <property type="match status" value="2"/>
</dbReference>
<dbReference type="Pfam" id="PF03129">
    <property type="entry name" value="HGTP_anticodon"/>
    <property type="match status" value="1"/>
</dbReference>
<keyword evidence="3" id="KW-0547">Nucleotide-binding</keyword>
<feature type="compositionally biased region" description="Basic and acidic residues" evidence="9">
    <location>
        <begin position="476"/>
        <end position="524"/>
    </location>
</feature>
<dbReference type="PANTHER" id="PTHR43382:SF2">
    <property type="entry name" value="BIFUNCTIONAL GLUTAMATE_PROLINE--TRNA LIGASE"/>
    <property type="match status" value="1"/>
</dbReference>
<sequence>MADNKEKQKKAVGNEKMLAQKETNFADWYTQTIVRSEMIDYYDISGCYILRPWSYSIWEQIQKYIDTRIKKLGVENYYFPLFVSQKALQQEKDHIEGFAPEVAWVTKSGSSDLVQPIAIRPTSETIMYPLFAKWIRSHRDLPYKVNQWVNVVRWEFKQPTPFLRSREFLWQEGHTAFATLEEAAKEVEDILNLYASVYEDLLAVPVVKGRKTENEKFPGGYYTTTVEAFVPASGKGIQGATSHCLGQNFAQMFNINFENEKKEKAMVWQNSWGLTTRTIGVMIMVHGDDRGLVLPPRVAPIQAVLVPIPYKDKDNEGLFKRAQELADQLEAAGVRIHFDDREGYTPGNKYNHWELKGVPLRIDFGPKDFEENNVVFVRRVDKSKTVVAQADIVSQVQSALEDIQKTMLEKARRERDSHIKNITEWKQLVPELDNRNIVMAPWCQDKECEEQIKKRSTIEAAAAATASKKKKRGGRGKKEEEKKEGEKKEGEGEKKEEEKKEEKKEEEKKEVNKDGTDNENKEETFEPLSSGAKSLCLPYQQPEGIEGKKCIGCEKEAKIWCLFGRSY</sequence>
<dbReference type="GO" id="GO:0006433">
    <property type="term" value="P:prolyl-tRNA aminoacylation"/>
    <property type="evidence" value="ECO:0007669"/>
    <property type="project" value="InterPro"/>
</dbReference>
<dbReference type="InterPro" id="IPR002316">
    <property type="entry name" value="Pro-tRNA-ligase_IIa"/>
</dbReference>
<evidence type="ECO:0000256" key="4">
    <source>
        <dbReference type="ARBA" id="ARBA00022840"/>
    </source>
</evidence>
<dbReference type="InterPro" id="IPR016061">
    <property type="entry name" value="Pro-tRNA_ligase_II_C"/>
</dbReference>
<dbReference type="CDD" id="cd00862">
    <property type="entry name" value="ProRS_anticodon_zinc"/>
    <property type="match status" value="1"/>
</dbReference>
<gene>
    <name evidence="11" type="ORF">PROFUN_03418</name>
</gene>
<dbReference type="PROSITE" id="PS50862">
    <property type="entry name" value="AA_TRNA_LIGASE_II"/>
    <property type="match status" value="1"/>
</dbReference>
<dbReference type="NCBIfam" id="TIGR00408">
    <property type="entry name" value="proS_fam_I"/>
    <property type="match status" value="1"/>
</dbReference>
<dbReference type="FunFam" id="3.40.50.800:FF:000005">
    <property type="entry name" value="bifunctional glutamate/proline--tRNA ligase"/>
    <property type="match status" value="1"/>
</dbReference>
<keyword evidence="5" id="KW-0648">Protein biosynthesis</keyword>
<dbReference type="Gene3D" id="3.30.930.10">
    <property type="entry name" value="Bira Bifunctional Protein, Domain 2"/>
    <property type="match status" value="1"/>
</dbReference>
<name>A0A2P6NWI1_9EUKA</name>
<dbReference type="InterPro" id="IPR045864">
    <property type="entry name" value="aa-tRNA-synth_II/BPL/LPL"/>
</dbReference>
<dbReference type="OrthoDB" id="1350766at2759"/>
<dbReference type="STRING" id="1890364.A0A2P6NWI1"/>
<dbReference type="GO" id="GO:0005524">
    <property type="term" value="F:ATP binding"/>
    <property type="evidence" value="ECO:0007669"/>
    <property type="project" value="UniProtKB-KW"/>
</dbReference>
<evidence type="ECO:0000256" key="8">
    <source>
        <dbReference type="ARBA" id="ARBA00047671"/>
    </source>
</evidence>
<dbReference type="GO" id="GO:0005737">
    <property type="term" value="C:cytoplasm"/>
    <property type="evidence" value="ECO:0007669"/>
    <property type="project" value="InterPro"/>
</dbReference>
<dbReference type="InterPro" id="IPR006195">
    <property type="entry name" value="aa-tRNA-synth_II"/>
</dbReference>
<keyword evidence="6 11" id="KW-0030">Aminoacyl-tRNA synthetase</keyword>
<comment type="caution">
    <text evidence="11">The sequence shown here is derived from an EMBL/GenBank/DDBJ whole genome shotgun (WGS) entry which is preliminary data.</text>
</comment>
<dbReference type="AlphaFoldDB" id="A0A2P6NWI1"/>
<protein>
    <recommendedName>
        <fullName evidence="1">proline--tRNA ligase</fullName>
        <ecNumber evidence="1">6.1.1.15</ecNumber>
    </recommendedName>
    <alternativeName>
        <fullName evidence="7">Prolyl-tRNA synthetase</fullName>
    </alternativeName>
</protein>
<dbReference type="EMBL" id="MDYQ01000012">
    <property type="protein sequence ID" value="PRP88309.1"/>
    <property type="molecule type" value="Genomic_DNA"/>
</dbReference>
<proteinExistence type="inferred from homology"/>
<dbReference type="FunFam" id="3.30.930.10:FF:000007">
    <property type="entry name" value="Bifunctional glutamate/proline--tRNA ligase"/>
    <property type="match status" value="1"/>
</dbReference>
<evidence type="ECO:0000313" key="11">
    <source>
        <dbReference type="EMBL" id="PRP88309.1"/>
    </source>
</evidence>
<dbReference type="InterPro" id="IPR036621">
    <property type="entry name" value="Anticodon-bd_dom_sf"/>
</dbReference>
<evidence type="ECO:0000256" key="9">
    <source>
        <dbReference type="SAM" id="MobiDB-lite"/>
    </source>
</evidence>
<dbReference type="PRINTS" id="PR01046">
    <property type="entry name" value="TRNASYNTHPRO"/>
</dbReference>
<evidence type="ECO:0000256" key="2">
    <source>
        <dbReference type="ARBA" id="ARBA00022598"/>
    </source>
</evidence>
<dbReference type="Gene3D" id="3.30.110.30">
    <property type="entry name" value="C-terminal domain of ProRS"/>
    <property type="match status" value="1"/>
</dbReference>
<evidence type="ECO:0000256" key="3">
    <source>
        <dbReference type="ARBA" id="ARBA00022741"/>
    </source>
</evidence>
<feature type="domain" description="Aminoacyl-transfer RNA synthetases class-II family profile" evidence="10">
    <location>
        <begin position="55"/>
        <end position="295"/>
    </location>
</feature>
<dbReference type="GO" id="GO:0017101">
    <property type="term" value="C:aminoacyl-tRNA synthetase multienzyme complex"/>
    <property type="evidence" value="ECO:0007669"/>
    <property type="project" value="TreeGrafter"/>
</dbReference>
<feature type="region of interest" description="Disordered" evidence="9">
    <location>
        <begin position="463"/>
        <end position="534"/>
    </location>
</feature>
<keyword evidence="2" id="KW-0436">Ligase</keyword>
<evidence type="ECO:0000256" key="5">
    <source>
        <dbReference type="ARBA" id="ARBA00022917"/>
    </source>
</evidence>
<reference evidence="11 12" key="1">
    <citation type="journal article" date="2018" name="Genome Biol. Evol.">
        <title>Multiple Roots of Fruiting Body Formation in Amoebozoa.</title>
        <authorList>
            <person name="Hillmann F."/>
            <person name="Forbes G."/>
            <person name="Novohradska S."/>
            <person name="Ferling I."/>
            <person name="Riege K."/>
            <person name="Groth M."/>
            <person name="Westermann M."/>
            <person name="Marz M."/>
            <person name="Spaller T."/>
            <person name="Winckler T."/>
            <person name="Schaap P."/>
            <person name="Glockner G."/>
        </authorList>
    </citation>
    <scope>NUCLEOTIDE SEQUENCE [LARGE SCALE GENOMIC DNA]</scope>
    <source>
        <strain evidence="11 12">Jena</strain>
    </source>
</reference>
<dbReference type="EC" id="6.1.1.15" evidence="1"/>
<dbReference type="InterPro" id="IPR002314">
    <property type="entry name" value="aa-tRNA-synt_IIb"/>
</dbReference>
<dbReference type="InterPro" id="IPR004499">
    <property type="entry name" value="Pro-tRNA-ligase_IIa_arc-type"/>
</dbReference>
<dbReference type="InterPro" id="IPR004154">
    <property type="entry name" value="Anticodon-bd"/>
</dbReference>
<accession>A0A2P6NWI1</accession>
<dbReference type="CDD" id="cd00778">
    <property type="entry name" value="ProRS_core_arch_euk"/>
    <property type="match status" value="1"/>
</dbReference>
<dbReference type="FunCoup" id="A0A2P6NWI1">
    <property type="interactions" value="140"/>
</dbReference>
<dbReference type="SUPFAM" id="SSF55681">
    <property type="entry name" value="Class II aaRS and biotin synthetases"/>
    <property type="match status" value="1"/>
</dbReference>
<dbReference type="Pfam" id="PF09180">
    <property type="entry name" value="ProRS-C_1"/>
    <property type="match status" value="1"/>
</dbReference>
<organism evidence="11 12">
    <name type="scientific">Planoprotostelium fungivorum</name>
    <dbReference type="NCBI Taxonomy" id="1890364"/>
    <lineage>
        <taxon>Eukaryota</taxon>
        <taxon>Amoebozoa</taxon>
        <taxon>Evosea</taxon>
        <taxon>Variosea</taxon>
        <taxon>Cavosteliida</taxon>
        <taxon>Cavosteliaceae</taxon>
        <taxon>Planoprotostelium</taxon>
    </lineage>
</organism>
<dbReference type="SUPFAM" id="SSF52954">
    <property type="entry name" value="Class II aaRS ABD-related"/>
    <property type="match status" value="1"/>
</dbReference>